<dbReference type="PANTHER" id="PTHR43537:SF5">
    <property type="entry name" value="UXU OPERON TRANSCRIPTIONAL REGULATOR"/>
    <property type="match status" value="1"/>
</dbReference>
<protein>
    <recommendedName>
        <fullName evidence="4">HTH gntR-type domain-containing protein</fullName>
    </recommendedName>
</protein>
<dbReference type="CDD" id="cd07377">
    <property type="entry name" value="WHTH_GntR"/>
    <property type="match status" value="1"/>
</dbReference>
<dbReference type="SMART" id="SM00895">
    <property type="entry name" value="FCD"/>
    <property type="match status" value="1"/>
</dbReference>
<evidence type="ECO:0000256" key="2">
    <source>
        <dbReference type="ARBA" id="ARBA00023125"/>
    </source>
</evidence>
<dbReference type="Pfam" id="PF00392">
    <property type="entry name" value="GntR"/>
    <property type="match status" value="1"/>
</dbReference>
<dbReference type="AlphaFoldDB" id="A0A235HB23"/>
<dbReference type="Pfam" id="PF07729">
    <property type="entry name" value="FCD"/>
    <property type="match status" value="1"/>
</dbReference>
<dbReference type="PROSITE" id="PS50949">
    <property type="entry name" value="HTH_GNTR"/>
    <property type="match status" value="1"/>
</dbReference>
<dbReference type="GO" id="GO:0003677">
    <property type="term" value="F:DNA binding"/>
    <property type="evidence" value="ECO:0007669"/>
    <property type="project" value="UniProtKB-KW"/>
</dbReference>
<geneLocation type="plasmid" evidence="5">
    <name>unnamed</name>
</geneLocation>
<dbReference type="SUPFAM" id="SSF48008">
    <property type="entry name" value="GntR ligand-binding domain-like"/>
    <property type="match status" value="1"/>
</dbReference>
<dbReference type="Gene3D" id="1.10.10.10">
    <property type="entry name" value="Winged helix-like DNA-binding domain superfamily/Winged helix DNA-binding domain"/>
    <property type="match status" value="1"/>
</dbReference>
<dbReference type="InterPro" id="IPR011711">
    <property type="entry name" value="GntR_C"/>
</dbReference>
<evidence type="ECO:0000259" key="4">
    <source>
        <dbReference type="PROSITE" id="PS50949"/>
    </source>
</evidence>
<organism evidence="5 6">
    <name type="scientific">Azospirillum brasilense</name>
    <dbReference type="NCBI Taxonomy" id="192"/>
    <lineage>
        <taxon>Bacteria</taxon>
        <taxon>Pseudomonadati</taxon>
        <taxon>Pseudomonadota</taxon>
        <taxon>Alphaproteobacteria</taxon>
        <taxon>Rhodospirillales</taxon>
        <taxon>Azospirillaceae</taxon>
        <taxon>Azospirillum</taxon>
    </lineage>
</organism>
<accession>A0A235HB23</accession>
<proteinExistence type="predicted"/>
<keyword evidence="3" id="KW-0804">Transcription</keyword>
<sequence>MEQSMERRGRITMEASIVAPSEAQVFEEIFQFFKRQLASGELKPSDRLLSERELSQRLGVSRASLREAMRAMALLGVIEIRPGQGTFVRSPDLRILQDFFGVVLAMQPTVYDHVLEARIAIECHAVRLACLRAEAEDVRRLQAALQRVLDTVDDLETGAEADFKFHETILRASHNEVLVFIHEAIGTLLRRSHVERRAAVIGKADYIAKLSQAHRGIVEAIVARDPDRAEAEMRDHFLLAQEQAVRQVLGSAPMPTTGQ</sequence>
<reference evidence="5 6" key="1">
    <citation type="submission" date="2017-07" db="EMBL/GenBank/DDBJ databases">
        <title>Whole genome sequence of Azospirillum brasilense 2A1, a potential biofertilizer strain.</title>
        <authorList>
            <person name="Fontana C.A."/>
            <person name="Toffoli L.M."/>
            <person name="Salazar S.M."/>
            <person name="Puglisi E."/>
            <person name="Pedraza R."/>
            <person name="Bassi D."/>
            <person name="Cocconcelli P.S."/>
        </authorList>
    </citation>
    <scope>NUCLEOTIDE SEQUENCE [LARGE SCALE GENOMIC DNA]</scope>
    <source>
        <strain evidence="5 6">2A1</strain>
        <plasmid evidence="5">unnamed</plasmid>
    </source>
</reference>
<evidence type="ECO:0000313" key="6">
    <source>
        <dbReference type="Proteomes" id="UP000215367"/>
    </source>
</evidence>
<dbReference type="InterPro" id="IPR000524">
    <property type="entry name" value="Tscrpt_reg_HTH_GntR"/>
</dbReference>
<dbReference type="Gene3D" id="1.20.120.530">
    <property type="entry name" value="GntR ligand-binding domain-like"/>
    <property type="match status" value="1"/>
</dbReference>
<dbReference type="EMBL" id="NOWT01000018">
    <property type="protein sequence ID" value="OYD82912.1"/>
    <property type="molecule type" value="Genomic_DNA"/>
</dbReference>
<name>A0A235HB23_AZOBR</name>
<keyword evidence="2" id="KW-0238">DNA-binding</keyword>
<dbReference type="Proteomes" id="UP000215367">
    <property type="component" value="Unassembled WGS sequence"/>
</dbReference>
<feature type="domain" description="HTH gntR-type" evidence="4">
    <location>
        <begin position="23"/>
        <end position="91"/>
    </location>
</feature>
<keyword evidence="5" id="KW-0614">Plasmid</keyword>
<dbReference type="InterPro" id="IPR036390">
    <property type="entry name" value="WH_DNA-bd_sf"/>
</dbReference>
<evidence type="ECO:0000256" key="3">
    <source>
        <dbReference type="ARBA" id="ARBA00023163"/>
    </source>
</evidence>
<dbReference type="SMART" id="SM00345">
    <property type="entry name" value="HTH_GNTR"/>
    <property type="match status" value="1"/>
</dbReference>
<gene>
    <name evidence="5" type="ORF">CHT98_18670</name>
</gene>
<dbReference type="InterPro" id="IPR008920">
    <property type="entry name" value="TF_FadR/GntR_C"/>
</dbReference>
<dbReference type="GO" id="GO:0003700">
    <property type="term" value="F:DNA-binding transcription factor activity"/>
    <property type="evidence" value="ECO:0007669"/>
    <property type="project" value="InterPro"/>
</dbReference>
<dbReference type="PANTHER" id="PTHR43537">
    <property type="entry name" value="TRANSCRIPTIONAL REGULATOR, GNTR FAMILY"/>
    <property type="match status" value="1"/>
</dbReference>
<keyword evidence="1" id="KW-0805">Transcription regulation</keyword>
<dbReference type="SUPFAM" id="SSF46785">
    <property type="entry name" value="Winged helix' DNA-binding domain"/>
    <property type="match status" value="1"/>
</dbReference>
<evidence type="ECO:0000256" key="1">
    <source>
        <dbReference type="ARBA" id="ARBA00023015"/>
    </source>
</evidence>
<dbReference type="InterPro" id="IPR036388">
    <property type="entry name" value="WH-like_DNA-bd_sf"/>
</dbReference>
<evidence type="ECO:0000313" key="5">
    <source>
        <dbReference type="EMBL" id="OYD82912.1"/>
    </source>
</evidence>
<dbReference type="PRINTS" id="PR00035">
    <property type="entry name" value="HTHGNTR"/>
</dbReference>
<comment type="caution">
    <text evidence="5">The sequence shown here is derived from an EMBL/GenBank/DDBJ whole genome shotgun (WGS) entry which is preliminary data.</text>
</comment>